<dbReference type="Pfam" id="PF25534">
    <property type="entry name" value="DUF7918"/>
    <property type="match status" value="1"/>
</dbReference>
<dbReference type="EMBL" id="JH658469">
    <property type="protein sequence ID" value="EXK79486.1"/>
    <property type="molecule type" value="Genomic_DNA"/>
</dbReference>
<keyword evidence="3" id="KW-1185">Reference proteome</keyword>
<organism evidence="2 3">
    <name type="scientific">Fusarium oxysporum f. sp. raphani 54005</name>
    <dbReference type="NCBI Taxonomy" id="1089458"/>
    <lineage>
        <taxon>Eukaryota</taxon>
        <taxon>Fungi</taxon>
        <taxon>Dikarya</taxon>
        <taxon>Ascomycota</taxon>
        <taxon>Pezizomycotina</taxon>
        <taxon>Sordariomycetes</taxon>
        <taxon>Hypocreomycetidae</taxon>
        <taxon>Hypocreales</taxon>
        <taxon>Nectriaceae</taxon>
        <taxon>Fusarium</taxon>
        <taxon>Fusarium oxysporum species complex</taxon>
    </lineage>
</organism>
<reference evidence="2 3" key="1">
    <citation type="submission" date="2011-11" db="EMBL/GenBank/DDBJ databases">
        <title>The Genome Sequence of Fusarium oxysporum PHW815.</title>
        <authorList>
            <consortium name="The Broad Institute Genome Sequencing Platform"/>
            <person name="Ma L.-J."/>
            <person name="Gale L.R."/>
            <person name="Schwartz D.C."/>
            <person name="Zhou S."/>
            <person name="Corby-Kistler H."/>
            <person name="Young S.K."/>
            <person name="Zeng Q."/>
            <person name="Gargeya S."/>
            <person name="Fitzgerald M."/>
            <person name="Haas B."/>
            <person name="Abouelleil A."/>
            <person name="Alvarado L."/>
            <person name="Arachchi H.M."/>
            <person name="Berlin A."/>
            <person name="Brown A."/>
            <person name="Chapman S.B."/>
            <person name="Chen Z."/>
            <person name="Dunbar C."/>
            <person name="Freedman E."/>
            <person name="Gearin G."/>
            <person name="Goldberg J."/>
            <person name="Griggs A."/>
            <person name="Gujja S."/>
            <person name="Heiman D."/>
            <person name="Howarth C."/>
            <person name="Larson L."/>
            <person name="Lui A."/>
            <person name="MacDonald P.J.P."/>
            <person name="Montmayeur A."/>
            <person name="Murphy C."/>
            <person name="Neiman D."/>
            <person name="Pearson M."/>
            <person name="Priest M."/>
            <person name="Roberts A."/>
            <person name="Saif S."/>
            <person name="Shea T."/>
            <person name="Shenoy N."/>
            <person name="Sisk P."/>
            <person name="Stolte C."/>
            <person name="Sykes S."/>
            <person name="Wortman J."/>
            <person name="Nusbaum C."/>
            <person name="Birren B."/>
        </authorList>
    </citation>
    <scope>NUCLEOTIDE SEQUENCE [LARGE SCALE GENOMIC DNA]</scope>
    <source>
        <strain evidence="2 3">54005</strain>
    </source>
</reference>
<proteinExistence type="predicted"/>
<evidence type="ECO:0000313" key="3">
    <source>
        <dbReference type="Proteomes" id="UP000030663"/>
    </source>
</evidence>
<gene>
    <name evidence="2" type="ORF">FOQG_15914</name>
</gene>
<protein>
    <recommendedName>
        <fullName evidence="1">DUF7918 domain-containing protein</fullName>
    </recommendedName>
</protein>
<evidence type="ECO:0000259" key="1">
    <source>
        <dbReference type="Pfam" id="PF25534"/>
    </source>
</evidence>
<dbReference type="HOGENOM" id="CLU_2558345_0_0_1"/>
<evidence type="ECO:0000313" key="2">
    <source>
        <dbReference type="EMBL" id="EXK79486.1"/>
    </source>
</evidence>
<dbReference type="InterPro" id="IPR057678">
    <property type="entry name" value="DUF7918"/>
</dbReference>
<feature type="domain" description="DUF7918" evidence="1">
    <location>
        <begin position="3"/>
        <end position="66"/>
    </location>
</feature>
<sequence length="82" mass="9180">MTEADGSESLQYFVFSDLSSVEVADDHTIKADKKRIRSMGSIDLRISRAQARGRVRFSIPSGRRQATSRAVLTVMKIHDNPD</sequence>
<dbReference type="Proteomes" id="UP000030663">
    <property type="component" value="Unassembled WGS sequence"/>
</dbReference>
<name>X0BCH0_FUSOX</name>
<dbReference type="AlphaFoldDB" id="X0BCH0"/>
<accession>X0BCH0</accession>